<feature type="region of interest" description="Disordered" evidence="1">
    <location>
        <begin position="516"/>
        <end position="567"/>
    </location>
</feature>
<dbReference type="GeneID" id="41976882"/>
<dbReference type="PANTHER" id="PTHR46023:SF6">
    <property type="entry name" value="LIPASE CLASS 3 FAMILY PROTEIN"/>
    <property type="match status" value="1"/>
</dbReference>
<feature type="region of interest" description="Disordered" evidence="1">
    <location>
        <begin position="585"/>
        <end position="606"/>
    </location>
</feature>
<dbReference type="EMBL" id="SKBQ01000068">
    <property type="protein sequence ID" value="TPX09391.1"/>
    <property type="molecule type" value="Genomic_DNA"/>
</dbReference>
<evidence type="ECO:0000313" key="4">
    <source>
        <dbReference type="Proteomes" id="UP000319257"/>
    </source>
</evidence>
<organism evidence="3 4">
    <name type="scientific">Thyridium curvatum</name>
    <dbReference type="NCBI Taxonomy" id="1093900"/>
    <lineage>
        <taxon>Eukaryota</taxon>
        <taxon>Fungi</taxon>
        <taxon>Dikarya</taxon>
        <taxon>Ascomycota</taxon>
        <taxon>Pezizomycotina</taxon>
        <taxon>Sordariomycetes</taxon>
        <taxon>Sordariomycetidae</taxon>
        <taxon>Thyridiales</taxon>
        <taxon>Thyridiaceae</taxon>
        <taxon>Thyridium</taxon>
    </lineage>
</organism>
<feature type="compositionally biased region" description="Basic and acidic residues" evidence="1">
    <location>
        <begin position="211"/>
        <end position="224"/>
    </location>
</feature>
<feature type="compositionally biased region" description="Pro residues" evidence="1">
    <location>
        <begin position="43"/>
        <end position="52"/>
    </location>
</feature>
<proteinExistence type="predicted"/>
<dbReference type="Proteomes" id="UP000319257">
    <property type="component" value="Unassembled WGS sequence"/>
</dbReference>
<dbReference type="CDD" id="cd00519">
    <property type="entry name" value="Lipase_3"/>
    <property type="match status" value="1"/>
</dbReference>
<feature type="region of interest" description="Disordered" evidence="1">
    <location>
        <begin position="202"/>
        <end position="233"/>
    </location>
</feature>
<evidence type="ECO:0000313" key="3">
    <source>
        <dbReference type="EMBL" id="TPX09391.1"/>
    </source>
</evidence>
<gene>
    <name evidence="3" type="ORF">E0L32_009435</name>
</gene>
<sequence length="660" mass="69577">MGFFSRSKKPQQSQPGGPPPPPNAAGFLPPLGPHSLGLVLGSPAPPPLPPHPAANYPQASSWQNTAPPPPPPPPIIVNQHHHFGPAPVLPPRQPVGPYACAASAAASKLKLGPMVNLANEVLDESLSRCQGYGSQVLGQSNAVVDDISASLSDVLTMIDCDRLRGNEQALFVYQTPSPLQQPMLQHAPPLPGPEMTMMTTFDRSLGFGNSSKKDKKDRQREHPTPKGNQTCSAVSSSNYFSKVDLYANSRLPLNLPPLKLYMPTYPLLCLAAQYSESVYSQPRGPHERAAHVSSSWRTGTKAMVIKSLAQDDMNTIVFAIRGTTSFADWAVNLNMAPTSPRGFLDDEGNLCHAGFLSVARKSVAPVAARLRQLLQEDPGRAACSLLITGHSAGGAVAALLYSHMLSASAATESELSVLTGCFRRVHCVTFGAPPVSLLPLRTPPGRPELRKSLFLSFVNEGDPVCRADKAYVRSLLDLFAAPAPSSAVPNPGGQKSAVQAGALSALATLAEPGAAAAGNKQARKSKSKASIASTTTSNSTTSSTKHKKQRKTATTSAGAPPPLPKPVWPVPESVLSNAGRIVVLRSGADPKKSRAGAPGTPQGRKTVEERLDEGVVAQVATDEQLRSVIWGDPVCHVMRLYAGRIETLAVGAVTAQSSRG</sequence>
<reference evidence="3 4" key="1">
    <citation type="submission" date="2019-06" db="EMBL/GenBank/DDBJ databases">
        <title>Draft genome sequence of the filamentous fungus Phialemoniopsis curvata isolated from diesel fuel.</title>
        <authorList>
            <person name="Varaljay V.A."/>
            <person name="Lyon W.J."/>
            <person name="Crouch A.L."/>
            <person name="Drake C.E."/>
            <person name="Hollomon J.M."/>
            <person name="Nadeau L.J."/>
            <person name="Nunn H.S."/>
            <person name="Stevenson B.S."/>
            <person name="Bojanowski C.L."/>
            <person name="Crookes-Goodson W.J."/>
        </authorList>
    </citation>
    <scope>NUCLEOTIDE SEQUENCE [LARGE SCALE GENOMIC DNA]</scope>
    <source>
        <strain evidence="3 4">D216</strain>
    </source>
</reference>
<dbReference type="InterPro" id="IPR002921">
    <property type="entry name" value="Fungal_lipase-type"/>
</dbReference>
<dbReference type="GO" id="GO:0006629">
    <property type="term" value="P:lipid metabolic process"/>
    <property type="evidence" value="ECO:0007669"/>
    <property type="project" value="InterPro"/>
</dbReference>
<feature type="compositionally biased region" description="Low complexity" evidence="1">
    <location>
        <begin position="528"/>
        <end position="543"/>
    </location>
</feature>
<dbReference type="STRING" id="1093900.A0A507AWU4"/>
<dbReference type="Gene3D" id="3.40.50.1820">
    <property type="entry name" value="alpha/beta hydrolase"/>
    <property type="match status" value="1"/>
</dbReference>
<feature type="domain" description="Fungal lipase-type" evidence="2">
    <location>
        <begin position="317"/>
        <end position="467"/>
    </location>
</feature>
<dbReference type="InParanoid" id="A0A507AWU4"/>
<protein>
    <recommendedName>
        <fullName evidence="2">Fungal lipase-type domain-containing protein</fullName>
    </recommendedName>
</protein>
<accession>A0A507AWU4</accession>
<dbReference type="Pfam" id="PF01764">
    <property type="entry name" value="Lipase_3"/>
    <property type="match status" value="1"/>
</dbReference>
<dbReference type="PANTHER" id="PTHR46023">
    <property type="entry name" value="LIPASE CLASS 3 PROTEIN-LIKE"/>
    <property type="match status" value="1"/>
</dbReference>
<evidence type="ECO:0000259" key="2">
    <source>
        <dbReference type="Pfam" id="PF01764"/>
    </source>
</evidence>
<dbReference type="SUPFAM" id="SSF53474">
    <property type="entry name" value="alpha/beta-Hydrolases"/>
    <property type="match status" value="1"/>
</dbReference>
<evidence type="ECO:0000256" key="1">
    <source>
        <dbReference type="SAM" id="MobiDB-lite"/>
    </source>
</evidence>
<dbReference type="AlphaFoldDB" id="A0A507AWU4"/>
<dbReference type="OrthoDB" id="438440at2759"/>
<comment type="caution">
    <text evidence="3">The sequence shown here is derived from an EMBL/GenBank/DDBJ whole genome shotgun (WGS) entry which is preliminary data.</text>
</comment>
<feature type="region of interest" description="Disordered" evidence="1">
    <location>
        <begin position="1"/>
        <end position="72"/>
    </location>
</feature>
<name>A0A507AWU4_9PEZI</name>
<dbReference type="InterPro" id="IPR029058">
    <property type="entry name" value="AB_hydrolase_fold"/>
</dbReference>
<dbReference type="RefSeq" id="XP_030991102.1">
    <property type="nucleotide sequence ID" value="XM_031144400.1"/>
</dbReference>
<keyword evidence="4" id="KW-1185">Reference proteome</keyword>